<evidence type="ECO:0000259" key="7">
    <source>
        <dbReference type="Pfam" id="PF00913"/>
    </source>
</evidence>
<accession>A0A3L6KXB5</accession>
<evidence type="ECO:0000256" key="3">
    <source>
        <dbReference type="ARBA" id="ARBA00022622"/>
    </source>
</evidence>
<dbReference type="Pfam" id="PF00913">
    <property type="entry name" value="Trypan_glycop"/>
    <property type="match status" value="1"/>
</dbReference>
<evidence type="ECO:0000256" key="4">
    <source>
        <dbReference type="ARBA" id="ARBA00023136"/>
    </source>
</evidence>
<dbReference type="Gene3D" id="3.90.150.10">
    <property type="entry name" value="Variant Surface Glycoprotein, subunit A domain 1"/>
    <property type="match status" value="1"/>
</dbReference>
<keyword evidence="5" id="KW-0325">Glycoprotein</keyword>
<dbReference type="SUPFAM" id="SSF58087">
    <property type="entry name" value="Variant surface glycoprotein (N-terminal domain)"/>
    <property type="match status" value="1"/>
</dbReference>
<evidence type="ECO:0000256" key="2">
    <source>
        <dbReference type="ARBA" id="ARBA00022475"/>
    </source>
</evidence>
<name>A0A3L6KXB5_9TRYP</name>
<reference evidence="8" key="1">
    <citation type="submission" date="2018-09" db="EMBL/GenBank/DDBJ databases">
        <title>whole genome sequence of T. equiperdum IVM-t1 strain.</title>
        <authorList>
            <person name="Suganuma K."/>
        </authorList>
    </citation>
    <scope>NUCLEOTIDE SEQUENCE [LARGE SCALE GENOMIC DNA]</scope>
    <source>
        <strain evidence="8">IVM-t1</strain>
    </source>
</reference>
<gene>
    <name evidence="8" type="ORF">DPX39_110149400</name>
</gene>
<dbReference type="AlphaFoldDB" id="A0A3L6KXB5"/>
<dbReference type="GO" id="GO:0005886">
    <property type="term" value="C:plasma membrane"/>
    <property type="evidence" value="ECO:0007669"/>
    <property type="project" value="UniProtKB-SubCell"/>
</dbReference>
<protein>
    <submittedName>
        <fullName evidence="8">Trypanosome variant surface glycoprotein (A-type)</fullName>
    </submittedName>
</protein>
<evidence type="ECO:0000256" key="6">
    <source>
        <dbReference type="ARBA" id="ARBA00023288"/>
    </source>
</evidence>
<dbReference type="GO" id="GO:0098552">
    <property type="term" value="C:side of membrane"/>
    <property type="evidence" value="ECO:0007669"/>
    <property type="project" value="UniProtKB-KW"/>
</dbReference>
<comment type="subcellular location">
    <subcellularLocation>
        <location evidence="1">Cell membrane</location>
        <topology evidence="1">Lipid-anchor</topology>
        <topology evidence="1">GPI-anchor</topology>
    </subcellularLocation>
</comment>
<evidence type="ECO:0000313" key="8">
    <source>
        <dbReference type="EMBL" id="RHW67517.1"/>
    </source>
</evidence>
<evidence type="ECO:0000256" key="1">
    <source>
        <dbReference type="ARBA" id="ARBA00004609"/>
    </source>
</evidence>
<keyword evidence="2" id="KW-1003">Cell membrane</keyword>
<organism evidence="8">
    <name type="scientific">Trypanosoma brucei equiperdum</name>
    <dbReference type="NCBI Taxonomy" id="630700"/>
    <lineage>
        <taxon>Eukaryota</taxon>
        <taxon>Discoba</taxon>
        <taxon>Euglenozoa</taxon>
        <taxon>Kinetoplastea</taxon>
        <taxon>Metakinetoplastina</taxon>
        <taxon>Trypanosomatida</taxon>
        <taxon>Trypanosomatidae</taxon>
        <taxon>Trypanosoma</taxon>
    </lineage>
</organism>
<dbReference type="InterPro" id="IPR001812">
    <property type="entry name" value="Trypano_VSG_A_N_dom"/>
</dbReference>
<sequence>MNRQRVTTQLTTEAAKVAATCGMLAGRIEEFVHVFYQAHRQPGTSFWYNTGGARAAADVLCLDANGELEQAVSLENKARPDLNTPYKALGNLQSGGAHTSATNCKLQNGENTKNVYLNSQTNNLQIKWGGGLFTTPNSDRVIASTDWEPNGKAGVTAGIYKECENSIAAFDRTAEAAEAETQLLIKLEGDEAPTLGPKEIAKDEFHKDIPKNKLTITAADLKTVHEKLHRFRKSHNKEEENLRGARLHFLQQQLQLNKTTCELGVKHTSKDYCEVTDTEPPKCDGKEQ</sequence>
<keyword evidence="3" id="KW-0336">GPI-anchor</keyword>
<keyword evidence="6" id="KW-0449">Lipoprotein</keyword>
<dbReference type="GO" id="GO:0042783">
    <property type="term" value="P:symbiont-mediated evasion of host immune response"/>
    <property type="evidence" value="ECO:0007669"/>
    <property type="project" value="InterPro"/>
</dbReference>
<evidence type="ECO:0000256" key="5">
    <source>
        <dbReference type="ARBA" id="ARBA00023180"/>
    </source>
</evidence>
<dbReference type="EMBL" id="QSBY01000011">
    <property type="protein sequence ID" value="RHW67517.1"/>
    <property type="molecule type" value="Genomic_DNA"/>
</dbReference>
<proteinExistence type="predicted"/>
<feature type="domain" description="Trypanosome variant surface glycoprotein A-type N-terminal" evidence="7">
    <location>
        <begin position="7"/>
        <end position="215"/>
    </location>
</feature>
<dbReference type="Proteomes" id="UP000266743">
    <property type="component" value="Chromosome 11"/>
</dbReference>
<comment type="caution">
    <text evidence="8">The sequence shown here is derived from an EMBL/GenBank/DDBJ whole genome shotgun (WGS) entry which is preliminary data.</text>
</comment>
<keyword evidence="4" id="KW-0472">Membrane</keyword>